<comment type="caution">
    <text evidence="3">The sequence shown here is derived from an EMBL/GenBank/DDBJ whole genome shotgun (WGS) entry which is preliminary data.</text>
</comment>
<dbReference type="Pfam" id="PF02720">
    <property type="entry name" value="DUF222"/>
    <property type="match status" value="1"/>
</dbReference>
<evidence type="ECO:0000313" key="3">
    <source>
        <dbReference type="EMBL" id="REK73018.1"/>
    </source>
</evidence>
<dbReference type="Proteomes" id="UP000265581">
    <property type="component" value="Unassembled WGS sequence"/>
</dbReference>
<keyword evidence="3" id="KW-0255">Endonuclease</keyword>
<dbReference type="AlphaFoldDB" id="A0A371PBT1"/>
<dbReference type="CDD" id="cd00085">
    <property type="entry name" value="HNHc"/>
    <property type="match status" value="1"/>
</dbReference>
<reference evidence="3 4" key="1">
    <citation type="submission" date="2018-08" db="EMBL/GenBank/DDBJ databases">
        <title>Aeromicrobium sp. M2KJ-4, whole genome shotgun sequence.</title>
        <authorList>
            <person name="Tuo L."/>
        </authorList>
    </citation>
    <scope>NUCLEOTIDE SEQUENCE [LARGE SCALE GENOMIC DNA]</scope>
    <source>
        <strain evidence="3 4">M2KJ-4</strain>
    </source>
</reference>
<protein>
    <submittedName>
        <fullName evidence="3">HNH endonuclease</fullName>
    </submittedName>
</protein>
<name>A0A371PBT1_9ACTN</name>
<gene>
    <name evidence="3" type="ORF">DX116_05365</name>
</gene>
<proteinExistence type="predicted"/>
<feature type="region of interest" description="Disordered" evidence="1">
    <location>
        <begin position="406"/>
        <end position="428"/>
    </location>
</feature>
<keyword evidence="3" id="KW-0378">Hydrolase</keyword>
<dbReference type="RefSeq" id="WP_119703132.1">
    <property type="nucleotide sequence ID" value="NZ_JBHSOI010000001.1"/>
</dbReference>
<dbReference type="OrthoDB" id="5170592at2"/>
<sequence>MFEPLIPVAKALAVVRLDAYGSLDPAQQLAACEQLARLEARVKAHQLAAARAADASKAAKSVGATSTGAALANSFGGDPSAAARLLNQAKKVKPGSATEEALAQGEVSLGQAELIADKLEALPDGATEAQREGCETQLLDDATKLSLKDLGRRADRISDTFADADDVDAAEDEIVRNREAEARKKSYFWMADRKDGTYKGEFVIPEAQAEMLKNALEALNAPQVKHDDPAAAVYDAPPTYGQQLAEAFCTFIEHIPGGGLPQTAGVGVTVSVTIELKSLIDGLKAGTLTTGCRVSASEVRRMACEQAILPMVFGGEPLPLDCGREKRLFNRAQRRAAEARDGGCTFPGCSRPPSWCVGHHARKTWAAGGTTDLRDMVLICPHHHRIVHAQDWDIVFADDGHPEYIPPASIDPRRRPVRNHRFRADQAA</sequence>
<feature type="domain" description="HNH nuclease" evidence="2">
    <location>
        <begin position="332"/>
        <end position="385"/>
    </location>
</feature>
<evidence type="ECO:0000313" key="4">
    <source>
        <dbReference type="Proteomes" id="UP000265581"/>
    </source>
</evidence>
<accession>A0A371PBT1</accession>
<evidence type="ECO:0000259" key="2">
    <source>
        <dbReference type="SMART" id="SM00507"/>
    </source>
</evidence>
<evidence type="ECO:0000256" key="1">
    <source>
        <dbReference type="SAM" id="MobiDB-lite"/>
    </source>
</evidence>
<dbReference type="SMART" id="SM00507">
    <property type="entry name" value="HNHc"/>
    <property type="match status" value="1"/>
</dbReference>
<dbReference type="EMBL" id="QUBR01000001">
    <property type="protein sequence ID" value="REK73018.1"/>
    <property type="molecule type" value="Genomic_DNA"/>
</dbReference>
<keyword evidence="4" id="KW-1185">Reference proteome</keyword>
<dbReference type="InterPro" id="IPR003615">
    <property type="entry name" value="HNH_nuc"/>
</dbReference>
<dbReference type="GO" id="GO:0004519">
    <property type="term" value="F:endonuclease activity"/>
    <property type="evidence" value="ECO:0007669"/>
    <property type="project" value="UniProtKB-KW"/>
</dbReference>
<keyword evidence="3" id="KW-0540">Nuclease</keyword>
<organism evidence="3 4">
    <name type="scientific">Aeromicrobium endophyticum</name>
    <dbReference type="NCBI Taxonomy" id="2292704"/>
    <lineage>
        <taxon>Bacteria</taxon>
        <taxon>Bacillati</taxon>
        <taxon>Actinomycetota</taxon>
        <taxon>Actinomycetes</taxon>
        <taxon>Propionibacteriales</taxon>
        <taxon>Nocardioidaceae</taxon>
        <taxon>Aeromicrobium</taxon>
    </lineage>
</organism>
<dbReference type="InterPro" id="IPR003870">
    <property type="entry name" value="DUF222"/>
</dbReference>